<gene>
    <name evidence="2" type="primary">OO_Ba0014A07.10</name>
</gene>
<reference evidence="2" key="1">
    <citation type="submission" date="2009-05" db="EMBL/GenBank/DDBJ databases">
        <title>Oryza sativa Japonica Group genomic DNA, chromosome 6, BAC clone:KMK0024M20, cultivar:Khau Mac Kho.</title>
        <authorList>
            <person name="Matsumoto T."/>
            <person name="Wu J."/>
            <person name="Kanamori H."/>
        </authorList>
    </citation>
    <scope>NUCLEOTIDE SEQUENCE</scope>
    <source>
        <strain evidence="2">IRGC 100896</strain>
    </source>
</reference>
<feature type="transmembrane region" description="Helical" evidence="1">
    <location>
        <begin position="65"/>
        <end position="85"/>
    </location>
</feature>
<accession>A0A1V1H3K9</accession>
<proteinExistence type="predicted"/>
<evidence type="ECO:0000313" key="2">
    <source>
        <dbReference type="EMBL" id="BAX25001.1"/>
    </source>
</evidence>
<organism evidence="2">
    <name type="scientific">Oryza officinalis</name>
    <dbReference type="NCBI Taxonomy" id="4535"/>
    <lineage>
        <taxon>Eukaryota</taxon>
        <taxon>Viridiplantae</taxon>
        <taxon>Streptophyta</taxon>
        <taxon>Embryophyta</taxon>
        <taxon>Tracheophyta</taxon>
        <taxon>Spermatophyta</taxon>
        <taxon>Magnoliopsida</taxon>
        <taxon>Liliopsida</taxon>
        <taxon>Poales</taxon>
        <taxon>Poaceae</taxon>
        <taxon>BOP clade</taxon>
        <taxon>Oryzoideae</taxon>
        <taxon>Oryzeae</taxon>
        <taxon>Oryzinae</taxon>
        <taxon>Oryza</taxon>
    </lineage>
</organism>
<keyword evidence="1" id="KW-0812">Transmembrane</keyword>
<name>A0A1V1H3K9_9ORYZ</name>
<dbReference type="AlphaFoldDB" id="A0A1V1H3K9"/>
<keyword evidence="1" id="KW-1133">Transmembrane helix</keyword>
<sequence length="103" mass="10448">MVTITREAATPRVLAAAALLRVGAPAMTNTVRAMTTPLVLAATARVGKATLILTFGRATATPTVLRATPVVLAAAALATTAVLLLGDDTYPPRLLVLAANDSV</sequence>
<dbReference type="EMBL" id="AP011469">
    <property type="protein sequence ID" value="BAX25001.1"/>
    <property type="molecule type" value="Genomic_DNA"/>
</dbReference>
<keyword evidence="1" id="KW-0472">Membrane</keyword>
<protein>
    <submittedName>
        <fullName evidence="2">Uncharacterized protein</fullName>
    </submittedName>
</protein>
<evidence type="ECO:0000256" key="1">
    <source>
        <dbReference type="SAM" id="Phobius"/>
    </source>
</evidence>